<dbReference type="Pfam" id="PF01392">
    <property type="entry name" value="Fz"/>
    <property type="match status" value="3"/>
</dbReference>
<keyword evidence="2 3" id="KW-1015">Disulfide bond</keyword>
<dbReference type="Gene3D" id="1.10.2000.10">
    <property type="entry name" value="Frizzled cysteine-rich domain"/>
    <property type="match status" value="3"/>
</dbReference>
<evidence type="ECO:0000256" key="2">
    <source>
        <dbReference type="ARBA" id="ARBA00023157"/>
    </source>
</evidence>
<feature type="disulfide bond" evidence="3">
    <location>
        <begin position="349"/>
        <end position="373"/>
    </location>
</feature>
<feature type="disulfide bond" evidence="3">
    <location>
        <begin position="283"/>
        <end position="329"/>
    </location>
</feature>
<dbReference type="InterPro" id="IPR036790">
    <property type="entry name" value="Frizzled_dom_sf"/>
</dbReference>
<name>A0A8C5B3N7_GADMO</name>
<reference evidence="6" key="2">
    <citation type="submission" date="2025-09" db="UniProtKB">
        <authorList>
            <consortium name="Ensembl"/>
        </authorList>
    </citation>
    <scope>IDENTIFICATION</scope>
</reference>
<dbReference type="GeneTree" id="ENSGT00940000162584"/>
<evidence type="ECO:0000256" key="1">
    <source>
        <dbReference type="ARBA" id="ARBA00022473"/>
    </source>
</evidence>
<proteinExistence type="predicted"/>
<evidence type="ECO:0000256" key="3">
    <source>
        <dbReference type="PROSITE-ProRule" id="PRU00090"/>
    </source>
</evidence>
<dbReference type="GO" id="GO:0060070">
    <property type="term" value="P:canonical Wnt signaling pathway"/>
    <property type="evidence" value="ECO:0007669"/>
    <property type="project" value="TreeGrafter"/>
</dbReference>
<feature type="chain" id="PRO_5045431308" description="FZ domain-containing protein" evidence="4">
    <location>
        <begin position="23"/>
        <end position="390"/>
    </location>
</feature>
<feature type="disulfide bond" evidence="3">
    <location>
        <begin position="101"/>
        <end position="125"/>
    </location>
</feature>
<feature type="domain" description="FZ" evidence="5">
    <location>
        <begin position="147"/>
        <end position="278"/>
    </location>
</feature>
<feature type="signal peptide" evidence="4">
    <location>
        <begin position="1"/>
        <end position="22"/>
    </location>
</feature>
<evidence type="ECO:0000313" key="6">
    <source>
        <dbReference type="Ensembl" id="ENSGMOP00000040433.1"/>
    </source>
</evidence>
<organism evidence="6 7">
    <name type="scientific">Gadus morhua</name>
    <name type="common">Atlantic cod</name>
    <dbReference type="NCBI Taxonomy" id="8049"/>
    <lineage>
        <taxon>Eukaryota</taxon>
        <taxon>Metazoa</taxon>
        <taxon>Chordata</taxon>
        <taxon>Craniata</taxon>
        <taxon>Vertebrata</taxon>
        <taxon>Euteleostomi</taxon>
        <taxon>Actinopterygii</taxon>
        <taxon>Neopterygii</taxon>
        <taxon>Teleostei</taxon>
        <taxon>Neoteleostei</taxon>
        <taxon>Acanthomorphata</taxon>
        <taxon>Zeiogadaria</taxon>
        <taxon>Gadariae</taxon>
        <taxon>Gadiformes</taxon>
        <taxon>Gadoidei</taxon>
        <taxon>Gadidae</taxon>
        <taxon>Gadus</taxon>
    </lineage>
</organism>
<dbReference type="GO" id="GO:0046872">
    <property type="term" value="F:metal ion binding"/>
    <property type="evidence" value="ECO:0007669"/>
    <property type="project" value="UniProtKB-KW"/>
</dbReference>
<feature type="disulfide bond" evidence="3">
    <location>
        <begin position="275"/>
        <end position="336"/>
    </location>
</feature>
<feature type="disulfide bond" evidence="3">
    <location>
        <begin position="97"/>
        <end position="138"/>
    </location>
</feature>
<feature type="domain" description="FZ" evidence="5">
    <location>
        <begin position="270"/>
        <end position="384"/>
    </location>
</feature>
<dbReference type="PROSITE" id="PS50038">
    <property type="entry name" value="FZ"/>
    <property type="match status" value="3"/>
</dbReference>
<dbReference type="OMA" id="MCKDAGY"/>
<dbReference type="Proteomes" id="UP000694546">
    <property type="component" value="Chromosome 11"/>
</dbReference>
<dbReference type="InterPro" id="IPR015526">
    <property type="entry name" value="Frizzled/SFRP"/>
</dbReference>
<sequence length="390" mass="43744">MFSVMVELWTILVLGLSSSVAARGEHCKPLKIDFCRNVSYNITCHNPRGMRMYMKDGGAELMKRLIDTHCSPYTAELMCRVVAPQGDPQTGDYTTPCRALCTRVQKDCEQVARERDIPWPPRIRCSALPTINHRHIACPLDLGAQPNPEPTCEAINIPMCKEESYNQTVYPNLLGHTNQEDAGLEINVFYPLVRVECSAHLRSFLCSLFAPECVNGRPRPPCPASCELARAGCETLMNKFGFRWPESLRCEKFTMEKRDPVDLGAEPGPKPEPTCEAINVPMCKEVSYNQTVYPNLLGHSTQEDAGREMHQFDSLVKTECSAHLRSFLCSVYTPECVDGRPRPPCLSTCELARDGCTPLMKKFGLQLPITLQCEHFTMESCGYVSVKLLL</sequence>
<feature type="disulfide bond" evidence="3">
    <location>
        <begin position="70"/>
        <end position="108"/>
    </location>
</feature>
<reference evidence="6" key="1">
    <citation type="submission" date="2025-08" db="UniProtKB">
        <authorList>
            <consortium name="Ensembl"/>
        </authorList>
    </citation>
    <scope>IDENTIFICATION</scope>
</reference>
<dbReference type="InterPro" id="IPR020067">
    <property type="entry name" value="Frizzled_dom"/>
</dbReference>
<accession>A0A8C5B3N7</accession>
<evidence type="ECO:0000313" key="7">
    <source>
        <dbReference type="Proteomes" id="UP000694546"/>
    </source>
</evidence>
<dbReference type="PANTHER" id="PTHR11309">
    <property type="entry name" value="FRIZZLED"/>
    <property type="match status" value="1"/>
</dbReference>
<feature type="disulfide bond" evidence="3">
    <location>
        <begin position="152"/>
        <end position="213"/>
    </location>
</feature>
<dbReference type="SUPFAM" id="SSF63501">
    <property type="entry name" value="Frizzled cysteine-rich domain"/>
    <property type="match status" value="3"/>
</dbReference>
<dbReference type="GO" id="GO:0035567">
    <property type="term" value="P:non-canonical Wnt signaling pathway"/>
    <property type="evidence" value="ECO:0007669"/>
    <property type="project" value="TreeGrafter"/>
</dbReference>
<dbReference type="GO" id="GO:0042813">
    <property type="term" value="F:Wnt receptor activity"/>
    <property type="evidence" value="ECO:0007669"/>
    <property type="project" value="TreeGrafter"/>
</dbReference>
<comment type="caution">
    <text evidence="3">Lacks conserved residue(s) required for the propagation of feature annotation.</text>
</comment>
<feature type="domain" description="FZ" evidence="5">
    <location>
        <begin position="22"/>
        <end position="138"/>
    </location>
</feature>
<evidence type="ECO:0000259" key="5">
    <source>
        <dbReference type="PROSITE" id="PS50038"/>
    </source>
</evidence>
<dbReference type="AlphaFoldDB" id="A0A8C5B3N7"/>
<keyword evidence="7" id="KW-1185">Reference proteome</keyword>
<dbReference type="GO" id="GO:0017147">
    <property type="term" value="F:Wnt-protein binding"/>
    <property type="evidence" value="ECO:0007669"/>
    <property type="project" value="TreeGrafter"/>
</dbReference>
<evidence type="ECO:0000256" key="4">
    <source>
        <dbReference type="SAM" id="SignalP"/>
    </source>
</evidence>
<dbReference type="GO" id="GO:0005886">
    <property type="term" value="C:plasma membrane"/>
    <property type="evidence" value="ECO:0007669"/>
    <property type="project" value="TreeGrafter"/>
</dbReference>
<dbReference type="Ensembl" id="ENSGMOT00000061765.1">
    <property type="protein sequence ID" value="ENSGMOP00000040433.1"/>
    <property type="gene ID" value="ENSGMOG00000032186.1"/>
</dbReference>
<keyword evidence="4" id="KW-0732">Signal</keyword>
<feature type="disulfide bond" evidence="3">
    <location>
        <begin position="160"/>
        <end position="206"/>
    </location>
</feature>
<feature type="disulfide bond" evidence="3">
    <location>
        <begin position="226"/>
        <end position="250"/>
    </location>
</feature>
<keyword evidence="1" id="KW-0217">Developmental protein</keyword>
<dbReference type="SMART" id="SM00063">
    <property type="entry name" value="FRI"/>
    <property type="match status" value="3"/>
</dbReference>
<protein>
    <recommendedName>
        <fullName evidence="5">FZ domain-containing protein</fullName>
    </recommendedName>
</protein>